<dbReference type="GO" id="GO:0000159">
    <property type="term" value="C:protein phosphatase type 2A complex"/>
    <property type="evidence" value="ECO:0007669"/>
    <property type="project" value="TreeGrafter"/>
</dbReference>
<dbReference type="GO" id="GO:0005634">
    <property type="term" value="C:nucleus"/>
    <property type="evidence" value="ECO:0007669"/>
    <property type="project" value="TreeGrafter"/>
</dbReference>
<dbReference type="AlphaFoldDB" id="A0A4S2MBM1"/>
<dbReference type="EMBL" id="SJOL01002278">
    <property type="protein sequence ID" value="TGZ73963.1"/>
    <property type="molecule type" value="Genomic_DNA"/>
</dbReference>
<feature type="compositionally biased region" description="Low complexity" evidence="11">
    <location>
        <begin position="359"/>
        <end position="381"/>
    </location>
</feature>
<comment type="subcellular location">
    <subcellularLocation>
        <location evidence="2 10">Cytoplasm</location>
    </subcellularLocation>
</comment>
<evidence type="ECO:0000256" key="4">
    <source>
        <dbReference type="ARBA" id="ARBA00013194"/>
    </source>
</evidence>
<evidence type="ECO:0000256" key="7">
    <source>
        <dbReference type="ARBA" id="ARBA00023235"/>
    </source>
</evidence>
<comment type="function">
    <text evidence="10">PPIases accelerate the folding of proteins. It catalyzes the cis-trans isomerization of proline imidic peptide bonds in oligopeptides.</text>
</comment>
<dbReference type="SUPFAM" id="SSF140984">
    <property type="entry name" value="PTPA-like"/>
    <property type="match status" value="1"/>
</dbReference>
<keyword evidence="7 10" id="KW-0413">Isomerase</keyword>
<dbReference type="Pfam" id="PF03095">
    <property type="entry name" value="PTPA"/>
    <property type="match status" value="1"/>
</dbReference>
<organism evidence="13 14">
    <name type="scientific">Opisthorchis felineus</name>
    <dbReference type="NCBI Taxonomy" id="147828"/>
    <lineage>
        <taxon>Eukaryota</taxon>
        <taxon>Metazoa</taxon>
        <taxon>Spiralia</taxon>
        <taxon>Lophotrochozoa</taxon>
        <taxon>Platyhelminthes</taxon>
        <taxon>Trematoda</taxon>
        <taxon>Digenea</taxon>
        <taxon>Opisthorchiida</taxon>
        <taxon>Opisthorchiata</taxon>
        <taxon>Opisthorchiidae</taxon>
        <taxon>Opisthorchis</taxon>
    </lineage>
</organism>
<keyword evidence="14" id="KW-1185">Reference proteome</keyword>
<keyword evidence="5 10" id="KW-0963">Cytoplasm</keyword>
<dbReference type="InterPro" id="IPR004327">
    <property type="entry name" value="Phstyr_phstse_ac"/>
</dbReference>
<keyword evidence="12" id="KW-1133">Transmembrane helix</keyword>
<evidence type="ECO:0000256" key="6">
    <source>
        <dbReference type="ARBA" id="ARBA00023110"/>
    </source>
</evidence>
<dbReference type="Gene3D" id="1.20.120.1150">
    <property type="match status" value="1"/>
</dbReference>
<dbReference type="FunFam" id="1.20.120.1150:FF:000002">
    <property type="entry name" value="Serine/threonine-protein phosphatase 2A activator"/>
    <property type="match status" value="1"/>
</dbReference>
<feature type="region of interest" description="Disordered" evidence="11">
    <location>
        <begin position="338"/>
        <end position="381"/>
    </location>
</feature>
<evidence type="ECO:0000256" key="2">
    <source>
        <dbReference type="ARBA" id="ARBA00004496"/>
    </source>
</evidence>
<dbReference type="InterPro" id="IPR043170">
    <property type="entry name" value="PTPA_C_lid"/>
</dbReference>
<keyword evidence="12" id="KW-0472">Membrane</keyword>
<dbReference type="InterPro" id="IPR037218">
    <property type="entry name" value="PTPA_sf"/>
</dbReference>
<proteinExistence type="inferred from homology"/>
<accession>A0A4S2MBM1</accession>
<evidence type="ECO:0000256" key="3">
    <source>
        <dbReference type="ARBA" id="ARBA00011019"/>
    </source>
</evidence>
<comment type="catalytic activity">
    <reaction evidence="1 10">
        <text>[protein]-peptidylproline (omega=180) = [protein]-peptidylproline (omega=0)</text>
        <dbReference type="Rhea" id="RHEA:16237"/>
        <dbReference type="Rhea" id="RHEA-COMP:10747"/>
        <dbReference type="Rhea" id="RHEA-COMP:10748"/>
        <dbReference type="ChEBI" id="CHEBI:83833"/>
        <dbReference type="ChEBI" id="CHEBI:83834"/>
        <dbReference type="EC" id="5.2.1.8"/>
    </reaction>
</comment>
<dbReference type="GO" id="GO:0005737">
    <property type="term" value="C:cytoplasm"/>
    <property type="evidence" value="ECO:0007669"/>
    <property type="project" value="UniProtKB-SubCell"/>
</dbReference>
<evidence type="ECO:0000256" key="8">
    <source>
        <dbReference type="ARBA" id="ARBA00044786"/>
    </source>
</evidence>
<feature type="transmembrane region" description="Helical" evidence="12">
    <location>
        <begin position="190"/>
        <end position="208"/>
    </location>
</feature>
<dbReference type="PIRSF" id="PIRSF016325">
    <property type="entry name" value="Phstyr_phstse_ac"/>
    <property type="match status" value="1"/>
</dbReference>
<dbReference type="CDD" id="cd04087">
    <property type="entry name" value="PTPA"/>
    <property type="match status" value="1"/>
</dbReference>
<dbReference type="EC" id="5.2.1.8" evidence="4 10"/>
<keyword evidence="12" id="KW-0812">Transmembrane</keyword>
<feature type="transmembrane region" description="Helical" evidence="12">
    <location>
        <begin position="159"/>
        <end position="178"/>
    </location>
</feature>
<dbReference type="GO" id="GO:0007052">
    <property type="term" value="P:mitotic spindle organization"/>
    <property type="evidence" value="ECO:0007669"/>
    <property type="project" value="TreeGrafter"/>
</dbReference>
<dbReference type="STRING" id="147828.A0A4S2MBM1"/>
<evidence type="ECO:0000256" key="11">
    <source>
        <dbReference type="SAM" id="MobiDB-lite"/>
    </source>
</evidence>
<evidence type="ECO:0000256" key="9">
    <source>
        <dbReference type="ARBA" id="ARBA00044820"/>
    </source>
</evidence>
<comment type="similarity">
    <text evidence="3 10">Belongs to the PTPA-type PPIase family.</text>
</comment>
<reference evidence="13 14" key="1">
    <citation type="journal article" date="2019" name="BMC Genomics">
        <title>New insights from Opisthorchis felineus genome: update on genomics of the epidemiologically important liver flukes.</title>
        <authorList>
            <person name="Ershov N.I."/>
            <person name="Mordvinov V.A."/>
            <person name="Prokhortchouk E.B."/>
            <person name="Pakharukova M.Y."/>
            <person name="Gunbin K.V."/>
            <person name="Ustyantsev K."/>
            <person name="Genaev M.A."/>
            <person name="Blinov A.G."/>
            <person name="Mazur A."/>
            <person name="Boulygina E."/>
            <person name="Tsygankova S."/>
            <person name="Khrameeva E."/>
            <person name="Chekanov N."/>
            <person name="Fan G."/>
            <person name="Xiao A."/>
            <person name="Zhang H."/>
            <person name="Xu X."/>
            <person name="Yang H."/>
            <person name="Solovyev V."/>
            <person name="Lee S.M."/>
            <person name="Liu X."/>
            <person name="Afonnikov D.A."/>
            <person name="Skryabin K.G."/>
        </authorList>
    </citation>
    <scope>NUCLEOTIDE SEQUENCE [LARGE SCALE GENOMIC DNA]</scope>
    <source>
        <strain evidence="13">AK-0245</strain>
        <tissue evidence="13">Whole organism</tissue>
    </source>
</reference>
<comment type="caution">
    <text evidence="13">The sequence shown here is derived from an EMBL/GenBank/DDBJ whole genome shotgun (WGS) entry which is preliminary data.</text>
</comment>
<evidence type="ECO:0000256" key="12">
    <source>
        <dbReference type="SAM" id="Phobius"/>
    </source>
</evidence>
<dbReference type="PANTHER" id="PTHR10012:SF0">
    <property type="entry name" value="SERINE_THREONINE-PROTEIN PHOSPHATASE 2A ACTIVATOR"/>
    <property type="match status" value="1"/>
</dbReference>
<gene>
    <name evidence="13" type="ORF">CRM22_001211</name>
</gene>
<evidence type="ECO:0000256" key="1">
    <source>
        <dbReference type="ARBA" id="ARBA00000971"/>
    </source>
</evidence>
<name>A0A4S2MBM1_OPIFE</name>
<evidence type="ECO:0000313" key="14">
    <source>
        <dbReference type="Proteomes" id="UP000308267"/>
    </source>
</evidence>
<evidence type="ECO:0000256" key="5">
    <source>
        <dbReference type="ARBA" id="ARBA00022490"/>
    </source>
</evidence>
<evidence type="ECO:0000313" key="13">
    <source>
        <dbReference type="EMBL" id="TGZ73963.1"/>
    </source>
</evidence>
<dbReference type="PANTHER" id="PTHR10012">
    <property type="entry name" value="SERINE/THREONINE-PROTEIN PHOSPHATASE 2A REGULATORY SUBUNIT B"/>
    <property type="match status" value="1"/>
</dbReference>
<protein>
    <recommendedName>
        <fullName evidence="8 10">Serine/threonine-protein phosphatase 2A activator</fullName>
        <ecNumber evidence="4 10">5.2.1.8</ecNumber>
    </recommendedName>
    <alternativeName>
        <fullName evidence="9 10">Phosphotyrosyl phosphatase activator</fullName>
    </alternativeName>
</protein>
<dbReference type="GO" id="GO:0008160">
    <property type="term" value="F:protein tyrosine phosphatase activator activity"/>
    <property type="evidence" value="ECO:0007669"/>
    <property type="project" value="TreeGrafter"/>
</dbReference>
<evidence type="ECO:0000256" key="10">
    <source>
        <dbReference type="RuleBase" id="RU361210"/>
    </source>
</evidence>
<sequence>MRYSRLSLIAKLTMVLEKKIHSPADMRAWTASQAYQDLVNFIQSVSQHVTSKPIVKGMATSQGIQSVTELLQQLEKRVESFPAEEQPQRFGNKAFRSWFNWLKANAADLCKCLLFDQNGITASTISDLPFEEAIAEVAGYLTESVGNATRIDYGTGHELAFIAFLFCLFKLGVLQIPVLGVPKTTVLNDYAAVGLVVMPVYLHLVRLLQVYYRMEPAGSHGVWCLDDFQFVPFIWGSSQLIGSDQYGPSSISDRQIAETEKDRNLLFSCIDYIYQVKTGPFAEHSPTLYGICQVPYWEKVQSGLVKMYKGEVLDKYPVLQHFLFGHVLTLNRSATPSGPSPANLSFPHRTPMPPPLPPVSSKKNSTSSPISSSPAPDTSNP</sequence>
<dbReference type="GO" id="GO:0003755">
    <property type="term" value="F:peptidyl-prolyl cis-trans isomerase activity"/>
    <property type="evidence" value="ECO:0007669"/>
    <property type="project" value="UniProtKB-KW"/>
</dbReference>
<dbReference type="OrthoDB" id="16120at2759"/>
<dbReference type="Proteomes" id="UP000308267">
    <property type="component" value="Unassembled WGS sequence"/>
</dbReference>
<keyword evidence="6 10" id="KW-0697">Rotamase</keyword>